<dbReference type="Proteomes" id="UP001239111">
    <property type="component" value="Chromosome 4"/>
</dbReference>
<comment type="caution">
    <text evidence="1">The sequence shown here is derived from an EMBL/GenBank/DDBJ whole genome shotgun (WGS) entry which is preliminary data.</text>
</comment>
<sequence>MIQIPVFCRVLQIIIVLHYFHGILDAQPLSGRPLKSAEEGFQYAVLIVGKYDNGTVEHLCAGSLIFRNKILTAASCLQNWNLSNLYAIISVPTGATTRNKRWLTVASIVTYEDFVNHATKEKEFKYPLIGDIAIIELSIWDTGVKPAQLSMTTDLPPTGSFVDIIGFARKAGNRPFPAKQYGSVEVMKKQACYGQAELIAPNYKKSTWSNLVFCAQNSLSILAIDGDFGGAAVDKNGYIVGITFRGRPATKPDRVLKKGQANLLLNVGFYKDFIMENLKG</sequence>
<protein>
    <submittedName>
        <fullName evidence="1">Uncharacterized protein</fullName>
    </submittedName>
</protein>
<keyword evidence="2" id="KW-1185">Reference proteome</keyword>
<accession>A0ACC2N2E2</accession>
<gene>
    <name evidence="1" type="ORF">QAD02_007012</name>
</gene>
<organism evidence="1 2">
    <name type="scientific">Eretmocerus hayati</name>
    <dbReference type="NCBI Taxonomy" id="131215"/>
    <lineage>
        <taxon>Eukaryota</taxon>
        <taxon>Metazoa</taxon>
        <taxon>Ecdysozoa</taxon>
        <taxon>Arthropoda</taxon>
        <taxon>Hexapoda</taxon>
        <taxon>Insecta</taxon>
        <taxon>Pterygota</taxon>
        <taxon>Neoptera</taxon>
        <taxon>Endopterygota</taxon>
        <taxon>Hymenoptera</taxon>
        <taxon>Apocrita</taxon>
        <taxon>Proctotrupomorpha</taxon>
        <taxon>Chalcidoidea</taxon>
        <taxon>Aphelinidae</taxon>
        <taxon>Aphelininae</taxon>
        <taxon>Eretmocerus</taxon>
    </lineage>
</organism>
<evidence type="ECO:0000313" key="1">
    <source>
        <dbReference type="EMBL" id="KAJ8665350.1"/>
    </source>
</evidence>
<evidence type="ECO:0000313" key="2">
    <source>
        <dbReference type="Proteomes" id="UP001239111"/>
    </source>
</evidence>
<proteinExistence type="predicted"/>
<name>A0ACC2N2E2_9HYME</name>
<reference evidence="1" key="1">
    <citation type="submission" date="2023-04" db="EMBL/GenBank/DDBJ databases">
        <title>A chromosome-level genome assembly of the parasitoid wasp Eretmocerus hayati.</title>
        <authorList>
            <person name="Zhong Y."/>
            <person name="Liu S."/>
            <person name="Liu Y."/>
        </authorList>
    </citation>
    <scope>NUCLEOTIDE SEQUENCE</scope>
    <source>
        <strain evidence="1">ZJU_SS_LIU_2023</strain>
    </source>
</reference>
<dbReference type="EMBL" id="CM056744">
    <property type="protein sequence ID" value="KAJ8665350.1"/>
    <property type="molecule type" value="Genomic_DNA"/>
</dbReference>